<name>A0A1V3XXN3_MYCKA</name>
<dbReference type="EMBL" id="MVBM01000008">
    <property type="protein sequence ID" value="OOK67587.1"/>
    <property type="molecule type" value="Genomic_DNA"/>
</dbReference>
<evidence type="ECO:0000313" key="1">
    <source>
        <dbReference type="EMBL" id="OOK67587.1"/>
    </source>
</evidence>
<dbReference type="Proteomes" id="UP000189229">
    <property type="component" value="Unassembled WGS sequence"/>
</dbReference>
<evidence type="ECO:0000313" key="3">
    <source>
        <dbReference type="Proteomes" id="UP000188532"/>
    </source>
</evidence>
<organism evidence="2 3">
    <name type="scientific">Mycobacterium kansasii</name>
    <dbReference type="NCBI Taxonomy" id="1768"/>
    <lineage>
        <taxon>Bacteria</taxon>
        <taxon>Bacillati</taxon>
        <taxon>Actinomycetota</taxon>
        <taxon>Actinomycetes</taxon>
        <taxon>Mycobacteriales</taxon>
        <taxon>Mycobacteriaceae</taxon>
        <taxon>Mycobacterium</taxon>
    </lineage>
</organism>
<dbReference type="EMBL" id="MVBN01000001">
    <property type="protein sequence ID" value="OOK83241.1"/>
    <property type="molecule type" value="Genomic_DNA"/>
</dbReference>
<protein>
    <submittedName>
        <fullName evidence="2">Uncharacterized protein</fullName>
    </submittedName>
</protein>
<evidence type="ECO:0000313" key="4">
    <source>
        <dbReference type="Proteomes" id="UP000189229"/>
    </source>
</evidence>
<gene>
    <name evidence="2" type="ORF">BZL29_0341</name>
    <name evidence="1" type="ORF">BZL30_7508</name>
</gene>
<comment type="caution">
    <text evidence="2">The sequence shown here is derived from an EMBL/GenBank/DDBJ whole genome shotgun (WGS) entry which is preliminary data.</text>
</comment>
<accession>A0A1V3XXN3</accession>
<reference evidence="3 4" key="1">
    <citation type="submission" date="2017-02" db="EMBL/GenBank/DDBJ databases">
        <title>Complete genome sequences of Mycobacterium kansasii strains isolated from rhesus macaques.</title>
        <authorList>
            <person name="Panda A."/>
            <person name="Nagaraj S."/>
            <person name="Zhao X."/>
            <person name="Tettelin H."/>
            <person name="Detolla L.J."/>
        </authorList>
    </citation>
    <scope>NUCLEOTIDE SEQUENCE [LARGE SCALE GENOMIC DNA]</scope>
    <source>
        <strain evidence="2 3">11-3469</strain>
        <strain evidence="1 4">11-3813</strain>
    </source>
</reference>
<dbReference type="Proteomes" id="UP000188532">
    <property type="component" value="Unassembled WGS sequence"/>
</dbReference>
<dbReference type="AlphaFoldDB" id="A0A1V3XXN3"/>
<sequence>MRWSDPALVGPTAAAIVVQLSVKPEQSLTIGDGAGMTQPYIGWKLSVKS</sequence>
<evidence type="ECO:0000313" key="2">
    <source>
        <dbReference type="EMBL" id="OOK83241.1"/>
    </source>
</evidence>
<proteinExistence type="predicted"/>